<feature type="active site" description="Charge relay system" evidence="8 9">
    <location>
        <position position="618"/>
    </location>
</feature>
<evidence type="ECO:0000256" key="12">
    <source>
        <dbReference type="SAM" id="Phobius"/>
    </source>
</evidence>
<evidence type="ECO:0000259" key="14">
    <source>
        <dbReference type="Pfam" id="PF02225"/>
    </source>
</evidence>
<dbReference type="InterPro" id="IPR022398">
    <property type="entry name" value="Peptidase_S8_His-AS"/>
</dbReference>
<feature type="domain" description="C5a peptidase/Subtilisin-like protease SBT2-like Fn3-like" evidence="15">
    <location>
        <begin position="1020"/>
        <end position="1131"/>
    </location>
</feature>
<dbReference type="OrthoDB" id="10256524at2759"/>
<feature type="transmembrane region" description="Helical" evidence="12">
    <location>
        <begin position="46"/>
        <end position="67"/>
    </location>
</feature>
<evidence type="ECO:0000256" key="2">
    <source>
        <dbReference type="ARBA" id="ARBA00022512"/>
    </source>
</evidence>
<name>A0A364N192_STELY</name>
<comment type="caution">
    <text evidence="16">The sequence shown here is derived from an EMBL/GenBank/DDBJ whole genome shotgun (WGS) entry which is preliminary data.</text>
</comment>
<dbReference type="PROSITE" id="PS51892">
    <property type="entry name" value="SUBTILASE"/>
    <property type="match status" value="1"/>
</dbReference>
<feature type="compositionally biased region" description="Basic and acidic residues" evidence="11">
    <location>
        <begin position="1"/>
        <end position="10"/>
    </location>
</feature>
<dbReference type="InterPro" id="IPR023828">
    <property type="entry name" value="Peptidase_S8_Ser-AS"/>
</dbReference>
<protein>
    <submittedName>
        <fullName evidence="16">Subtilisin-like serine protease pr1c</fullName>
    </submittedName>
</protein>
<dbReference type="SUPFAM" id="SSF52025">
    <property type="entry name" value="PA domain"/>
    <property type="match status" value="1"/>
</dbReference>
<dbReference type="Gene3D" id="1.20.1250.20">
    <property type="entry name" value="MFS general substrate transporter like domains"/>
    <property type="match status" value="1"/>
</dbReference>
<feature type="transmembrane region" description="Helical" evidence="12">
    <location>
        <begin position="414"/>
        <end position="436"/>
    </location>
</feature>
<feature type="transmembrane region" description="Helical" evidence="12">
    <location>
        <begin position="354"/>
        <end position="375"/>
    </location>
</feature>
<dbReference type="SUPFAM" id="SSF103473">
    <property type="entry name" value="MFS general substrate transporter"/>
    <property type="match status" value="1"/>
</dbReference>
<dbReference type="Gene3D" id="3.40.50.200">
    <property type="entry name" value="Peptidase S8/S53 domain"/>
    <property type="match status" value="1"/>
</dbReference>
<dbReference type="PROSITE" id="PS00136">
    <property type="entry name" value="SUBTILASE_ASP"/>
    <property type="match status" value="1"/>
</dbReference>
<dbReference type="SUPFAM" id="SSF52743">
    <property type="entry name" value="Subtilisin-like"/>
    <property type="match status" value="1"/>
</dbReference>
<reference evidence="17" key="1">
    <citation type="submission" date="2018-05" db="EMBL/GenBank/DDBJ databases">
        <title>Draft genome sequence of Stemphylium lycopersici strain CIDEFI 213.</title>
        <authorList>
            <person name="Medina R."/>
            <person name="Franco M.E.E."/>
            <person name="Lucentini C.G."/>
            <person name="Saparrat M.C.N."/>
            <person name="Balatti P.A."/>
        </authorList>
    </citation>
    <scope>NUCLEOTIDE SEQUENCE [LARGE SCALE GENOMIC DNA]</scope>
    <source>
        <strain evidence="17">CIDEFI 213</strain>
    </source>
</reference>
<dbReference type="GO" id="GO:0004252">
    <property type="term" value="F:serine-type endopeptidase activity"/>
    <property type="evidence" value="ECO:0007669"/>
    <property type="project" value="UniProtKB-UniRule"/>
</dbReference>
<feature type="region of interest" description="Disordered" evidence="11">
    <location>
        <begin position="319"/>
        <end position="345"/>
    </location>
</feature>
<evidence type="ECO:0000259" key="15">
    <source>
        <dbReference type="Pfam" id="PF06280"/>
    </source>
</evidence>
<keyword evidence="6 9" id="KW-0378">Hydrolase</keyword>
<dbReference type="InterPro" id="IPR010435">
    <property type="entry name" value="C5a/SBT2-like_Fn3"/>
</dbReference>
<dbReference type="GO" id="GO:0016020">
    <property type="term" value="C:membrane"/>
    <property type="evidence" value="ECO:0007669"/>
    <property type="project" value="InterPro"/>
</dbReference>
<dbReference type="InterPro" id="IPR046450">
    <property type="entry name" value="PA_dom_sf"/>
</dbReference>
<dbReference type="PANTHER" id="PTHR43806:SF66">
    <property type="entry name" value="SERIN ENDOPEPTIDASE"/>
    <property type="match status" value="1"/>
</dbReference>
<dbReference type="InterPro" id="IPR034187">
    <property type="entry name" value="Peptidases_S8_5"/>
</dbReference>
<evidence type="ECO:0000313" key="17">
    <source>
        <dbReference type="Proteomes" id="UP000249619"/>
    </source>
</evidence>
<sequence length="1289" mass="138158">MDPELEECRSSTETLNVSRTSGHDEKSSLMHLGDVERARSSRKWGYMWYGLSYLAVILVTAFISTLISAKAHIGSACSCSQDATFSELRMGTLGSDKAARKPSFDEIGLQKAWDTLAEQPDGVTVVVPEDFGYERGLLPESPRVTRNGTSGFLVTLDSLGFTSSFEQALIIHVAQGFSNGNTAIVRTIISEVVPQERFQPRAFVLLPICTSVATILGPLIASLTVEAKPQAQDDNQSLLKRYPYALPALINSILLLVSLVATFLFLEETLEPLRGKYDAGVAFFRRLASWMPGSSTLQQVKYEAIPLDAGQSKEMEFVIGDDDDDSSSSEQFSSFSDGNQDEDKKAPFLPTRQIFTKTMLSVLFAQILLDIQIGVTSDAMFNLFSFPVATEEQQRRMVLPFRFTGGAGFRPSSLAWTTCIFGVLRFVWAITAALYVHAVKGIKQDVIPSGLFIAEFETGYAIGIAVSKRLELKSSFFNGVSFQVHGVPNGMEVSDAIMKLSNIKGTWPVQHHTLPEHDVKWTGSEPSHSPLSGSKRDMEEDYPPHVMTQIDKLKADGITGSGIKIAIIDTGVDYSHPLLGGCFGEGCTVGYGHDLVGDDYNGKNLPVPDSDPMDCAGHGTHIAGIISAKGNNFGFVGAAQNATIGAYRVYGCSGHGVTTDVLIAAFTRAAEDGSNIITASIGDPGGWPYDAWTLTVERIVDSGIPCILSTGNSGQSGLFLPSGAAHGKNVASVGSYDNTQYPTFWLTASYTVDSSLEESFYWTSSESTIWTDVSLPLFALGLNTPNLNDGCSTLPANTTDLSGYILLIRRGNCDFTRKSVNAMAKGARYILFYSNNKSVYSPDLEANGLLGSGMISAEQGEKFVSSLTKGSKVTVKITGPATAPHHVTYRENNVTGGTVSTYTNWGPTFELDVKPQFGAPGGWILSTYPLAKGGFAVQSGTSMACPLVAAIYALVAQVRGTVDPTVLKNALSATAKPSNFNNGTTTFSYLAPVIQQGGGMVQAYDAAHGTSLLSTSSLLLNDTEHFIKVTNFSITNVGQAGVSYRLSSRGAATAYALGVDSITPATFPSQLSEQHAHVDFAEDVITVPAGASKLVQVSITPPLVDATRLAVYSGYITIDADNGESLSLPFMGVVGSMRNATVLADAFLYNSTDESATPVVNGTRYGLMGDASESALRNDSALSTPAVGVTLALGSPLLRVDVVPYPAANSTSKRILGVASLGSISGFPKRYLPRGDNSWSWEGQLDDGSYVPEGWYKLLVRALRIFGDVENSEDYDELETVLFELTYQS</sequence>
<evidence type="ECO:0000256" key="8">
    <source>
        <dbReference type="PIRSR" id="PIRSR615500-1"/>
    </source>
</evidence>
<keyword evidence="5" id="KW-0732">Signal</keyword>
<keyword evidence="12" id="KW-0472">Membrane</keyword>
<evidence type="ECO:0000259" key="13">
    <source>
        <dbReference type="Pfam" id="PF00082"/>
    </source>
</evidence>
<organism evidence="16 17">
    <name type="scientific">Stemphylium lycopersici</name>
    <name type="common">Tomato gray leaf spot disease fungus</name>
    <name type="synonym">Thyrospora lycopersici</name>
    <dbReference type="NCBI Taxonomy" id="183478"/>
    <lineage>
        <taxon>Eukaryota</taxon>
        <taxon>Fungi</taxon>
        <taxon>Dikarya</taxon>
        <taxon>Ascomycota</taxon>
        <taxon>Pezizomycotina</taxon>
        <taxon>Dothideomycetes</taxon>
        <taxon>Pleosporomycetidae</taxon>
        <taxon>Pleosporales</taxon>
        <taxon>Pleosporineae</taxon>
        <taxon>Pleosporaceae</taxon>
        <taxon>Stemphylium</taxon>
    </lineage>
</organism>
<keyword evidence="4 9" id="KW-0645">Protease</keyword>
<dbReference type="Gene3D" id="3.50.30.30">
    <property type="match status" value="1"/>
</dbReference>
<dbReference type="InterPro" id="IPR000209">
    <property type="entry name" value="Peptidase_S8/S53_dom"/>
</dbReference>
<dbReference type="InterPro" id="IPR050131">
    <property type="entry name" value="Peptidase_S8_subtilisin-like"/>
</dbReference>
<dbReference type="PRINTS" id="PR00723">
    <property type="entry name" value="SUBTILISIN"/>
</dbReference>
<keyword evidence="7 9" id="KW-0720">Serine protease</keyword>
<feature type="region of interest" description="Disordered" evidence="11">
    <location>
        <begin position="1"/>
        <end position="26"/>
    </location>
</feature>
<evidence type="ECO:0000256" key="4">
    <source>
        <dbReference type="ARBA" id="ARBA00022670"/>
    </source>
</evidence>
<dbReference type="PROSITE" id="PS00137">
    <property type="entry name" value="SUBTILASE_HIS"/>
    <property type="match status" value="1"/>
</dbReference>
<dbReference type="Gene3D" id="2.60.40.1710">
    <property type="entry name" value="Subtilisin-like superfamily"/>
    <property type="match status" value="1"/>
</dbReference>
<keyword evidence="2" id="KW-0134">Cell wall</keyword>
<dbReference type="EMBL" id="QGDH01000085">
    <property type="protein sequence ID" value="RAR08526.1"/>
    <property type="molecule type" value="Genomic_DNA"/>
</dbReference>
<dbReference type="InterPro" id="IPR036852">
    <property type="entry name" value="Peptidase_S8/S53_dom_sf"/>
</dbReference>
<dbReference type="GO" id="GO:0006508">
    <property type="term" value="P:proteolysis"/>
    <property type="evidence" value="ECO:0007669"/>
    <property type="project" value="UniProtKB-KW"/>
</dbReference>
<keyword evidence="3" id="KW-0964">Secreted</keyword>
<dbReference type="CDD" id="cd02124">
    <property type="entry name" value="PA_PoS1_like"/>
    <property type="match status" value="1"/>
</dbReference>
<keyword evidence="17" id="KW-1185">Reference proteome</keyword>
<feature type="transmembrane region" description="Helical" evidence="12">
    <location>
        <begin position="203"/>
        <end position="224"/>
    </location>
</feature>
<comment type="similarity">
    <text evidence="1 9 10">Belongs to the peptidase S8 family.</text>
</comment>
<evidence type="ECO:0000256" key="6">
    <source>
        <dbReference type="ARBA" id="ARBA00022801"/>
    </source>
</evidence>
<evidence type="ECO:0000256" key="7">
    <source>
        <dbReference type="ARBA" id="ARBA00022825"/>
    </source>
</evidence>
<evidence type="ECO:0000256" key="1">
    <source>
        <dbReference type="ARBA" id="ARBA00011073"/>
    </source>
</evidence>
<evidence type="ECO:0000256" key="3">
    <source>
        <dbReference type="ARBA" id="ARBA00022525"/>
    </source>
</evidence>
<dbReference type="PROSITE" id="PS00138">
    <property type="entry name" value="SUBTILASE_SER"/>
    <property type="match status" value="1"/>
</dbReference>
<dbReference type="Pfam" id="PF00082">
    <property type="entry name" value="Peptidase_S8"/>
    <property type="match status" value="1"/>
</dbReference>
<dbReference type="InterPro" id="IPR003137">
    <property type="entry name" value="PA_domain"/>
</dbReference>
<feature type="active site" description="Charge relay system" evidence="8 9">
    <location>
        <position position="569"/>
    </location>
</feature>
<dbReference type="InterPro" id="IPR036259">
    <property type="entry name" value="MFS_trans_sf"/>
</dbReference>
<feature type="domain" description="Peptidase S8/S53" evidence="13">
    <location>
        <begin position="560"/>
        <end position="978"/>
    </location>
</feature>
<keyword evidence="12" id="KW-1133">Transmembrane helix</keyword>
<dbReference type="Pfam" id="PF02225">
    <property type="entry name" value="PA"/>
    <property type="match status" value="1"/>
</dbReference>
<feature type="active site" description="Charge relay system" evidence="8 9">
    <location>
        <position position="942"/>
    </location>
</feature>
<feature type="domain" description="PA" evidence="14">
    <location>
        <begin position="787"/>
        <end position="862"/>
    </location>
</feature>
<proteinExistence type="inferred from homology"/>
<feature type="compositionally biased region" description="Low complexity" evidence="11">
    <location>
        <begin position="328"/>
        <end position="337"/>
    </location>
</feature>
<accession>A0A364N192</accession>
<feature type="compositionally biased region" description="Polar residues" evidence="11">
    <location>
        <begin position="11"/>
        <end position="20"/>
    </location>
</feature>
<evidence type="ECO:0000256" key="11">
    <source>
        <dbReference type="SAM" id="MobiDB-lite"/>
    </source>
</evidence>
<evidence type="ECO:0000256" key="10">
    <source>
        <dbReference type="RuleBase" id="RU003355"/>
    </source>
</evidence>
<feature type="region of interest" description="Disordered" evidence="11">
    <location>
        <begin position="518"/>
        <end position="541"/>
    </location>
</feature>
<evidence type="ECO:0000256" key="9">
    <source>
        <dbReference type="PROSITE-ProRule" id="PRU01240"/>
    </source>
</evidence>
<dbReference type="CDD" id="cd07489">
    <property type="entry name" value="Peptidases_S8_5"/>
    <property type="match status" value="1"/>
</dbReference>
<gene>
    <name evidence="16" type="ORF">DDE83_005932</name>
</gene>
<dbReference type="InterPro" id="IPR023827">
    <property type="entry name" value="Peptidase_S8_Asp-AS"/>
</dbReference>
<dbReference type="PANTHER" id="PTHR43806">
    <property type="entry name" value="PEPTIDASE S8"/>
    <property type="match status" value="1"/>
</dbReference>
<dbReference type="Proteomes" id="UP000249619">
    <property type="component" value="Unassembled WGS sequence"/>
</dbReference>
<evidence type="ECO:0000256" key="5">
    <source>
        <dbReference type="ARBA" id="ARBA00022729"/>
    </source>
</evidence>
<dbReference type="Pfam" id="PF06280">
    <property type="entry name" value="fn3_5"/>
    <property type="match status" value="1"/>
</dbReference>
<keyword evidence="12" id="KW-0812">Transmembrane</keyword>
<dbReference type="InterPro" id="IPR015500">
    <property type="entry name" value="Peptidase_S8_subtilisin-rel"/>
</dbReference>
<evidence type="ECO:0000313" key="16">
    <source>
        <dbReference type="EMBL" id="RAR08526.1"/>
    </source>
</evidence>
<feature type="transmembrane region" description="Helical" evidence="12">
    <location>
        <begin position="244"/>
        <end position="266"/>
    </location>
</feature>